<sequence length="112" mass="13026">MTTNFMRVHRYGMVRLRTGRIIAVPICAIFRWDKYYFMIHLNGDVTECSTGAKAIQTFKTDPEKALVEAVTYFEHKKYYFSTSVGNILVKYQENLLSYNCALIDPCLFITYG</sequence>
<accession>A0A8S5S995</accession>
<proteinExistence type="predicted"/>
<evidence type="ECO:0000313" key="1">
    <source>
        <dbReference type="EMBL" id="DAF47612.1"/>
    </source>
</evidence>
<organism evidence="1">
    <name type="scientific">Myoviridae sp. ctByu2</name>
    <dbReference type="NCBI Taxonomy" id="2827668"/>
    <lineage>
        <taxon>Viruses</taxon>
        <taxon>Duplodnaviria</taxon>
        <taxon>Heunggongvirae</taxon>
        <taxon>Uroviricota</taxon>
        <taxon>Caudoviricetes</taxon>
    </lineage>
</organism>
<dbReference type="EMBL" id="BK032557">
    <property type="protein sequence ID" value="DAF47612.1"/>
    <property type="molecule type" value="Genomic_DNA"/>
</dbReference>
<protein>
    <submittedName>
        <fullName evidence="1">Uncharacterized protein</fullName>
    </submittedName>
</protein>
<name>A0A8S5S995_9CAUD</name>
<reference evidence="1" key="1">
    <citation type="journal article" date="2021" name="Proc. Natl. Acad. Sci. U.S.A.">
        <title>A Catalog of Tens of Thousands of Viruses from Human Metagenomes Reveals Hidden Associations with Chronic Diseases.</title>
        <authorList>
            <person name="Tisza M.J."/>
            <person name="Buck C.B."/>
        </authorList>
    </citation>
    <scope>NUCLEOTIDE SEQUENCE</scope>
    <source>
        <strain evidence="1">CtByu2</strain>
    </source>
</reference>